<dbReference type="EMBL" id="KV722478">
    <property type="protein sequence ID" value="OCH87658.1"/>
    <property type="molecule type" value="Genomic_DNA"/>
</dbReference>
<sequence>MSQLPFPFNDFDPAWFGEPPALTTDTSTVNSADSHFVFPTRHGNIDPLRLMSFTTERSVRPRAPIACRAYDYMGLDGLLRRPPPNISRFARRNVMTRYTSGDPARPKGMSWSQRATQHTDQSAQYSMGTEPLRNVDEPLERPPQWVESISSEFRFGPDRLHKLTNETRSAPIHGLPGPSHVTHHLPTPLAQSRHGIEEEQHYPGLWAEALQLQLIPPGSTTASTSAQPVKPALATVSGPRAHDSIHTNMRSDDDATLSQGESSLEPVAAPSSRKPDLSRKRKDEAVQQGPTFPSFKGRQPPGGACAGCTEAGKKCDGVKGLGIACKRCRDEVLSCMYAIKEHPV</sequence>
<protein>
    <recommendedName>
        <fullName evidence="4">Zn(2)-C6 fungal-type domain-containing protein</fullName>
    </recommendedName>
</protein>
<feature type="compositionally biased region" description="Basic and acidic residues" evidence="1">
    <location>
        <begin position="240"/>
        <end position="253"/>
    </location>
</feature>
<evidence type="ECO:0000313" key="2">
    <source>
        <dbReference type="EMBL" id="OCH87658.1"/>
    </source>
</evidence>
<evidence type="ECO:0000256" key="1">
    <source>
        <dbReference type="SAM" id="MobiDB-lite"/>
    </source>
</evidence>
<evidence type="ECO:0008006" key="4">
    <source>
        <dbReference type="Google" id="ProtNLM"/>
    </source>
</evidence>
<dbReference type="Proteomes" id="UP000250043">
    <property type="component" value="Unassembled WGS sequence"/>
</dbReference>
<accession>A0A8E2DM76</accession>
<evidence type="ECO:0000313" key="3">
    <source>
        <dbReference type="Proteomes" id="UP000250043"/>
    </source>
</evidence>
<organism evidence="2 3">
    <name type="scientific">Obba rivulosa</name>
    <dbReference type="NCBI Taxonomy" id="1052685"/>
    <lineage>
        <taxon>Eukaryota</taxon>
        <taxon>Fungi</taxon>
        <taxon>Dikarya</taxon>
        <taxon>Basidiomycota</taxon>
        <taxon>Agaricomycotina</taxon>
        <taxon>Agaricomycetes</taxon>
        <taxon>Polyporales</taxon>
        <taxon>Gelatoporiaceae</taxon>
        <taxon>Obba</taxon>
    </lineage>
</organism>
<feature type="compositionally biased region" description="Basic and acidic residues" evidence="1">
    <location>
        <begin position="273"/>
        <end position="285"/>
    </location>
</feature>
<keyword evidence="3" id="KW-1185">Reference proteome</keyword>
<name>A0A8E2DM76_9APHY</name>
<proteinExistence type="predicted"/>
<feature type="compositionally biased region" description="Polar residues" evidence="1">
    <location>
        <begin position="218"/>
        <end position="227"/>
    </location>
</feature>
<gene>
    <name evidence="2" type="ORF">OBBRIDRAFT_796050</name>
</gene>
<dbReference type="AlphaFoldDB" id="A0A8E2DM76"/>
<feature type="region of interest" description="Disordered" evidence="1">
    <location>
        <begin position="218"/>
        <end position="303"/>
    </location>
</feature>
<reference evidence="2 3" key="1">
    <citation type="submission" date="2016-07" db="EMBL/GenBank/DDBJ databases">
        <title>Draft genome of the white-rot fungus Obba rivulosa 3A-2.</title>
        <authorList>
            <consortium name="DOE Joint Genome Institute"/>
            <person name="Miettinen O."/>
            <person name="Riley R."/>
            <person name="Acob R."/>
            <person name="Barry K."/>
            <person name="Cullen D."/>
            <person name="De Vries R."/>
            <person name="Hainaut M."/>
            <person name="Hatakka A."/>
            <person name="Henrissat B."/>
            <person name="Hilden K."/>
            <person name="Kuo R."/>
            <person name="Labutti K."/>
            <person name="Lipzen A."/>
            <person name="Makela M.R."/>
            <person name="Sandor L."/>
            <person name="Spatafora J.W."/>
            <person name="Grigoriev I.V."/>
            <person name="Hibbett D.S."/>
        </authorList>
    </citation>
    <scope>NUCLEOTIDE SEQUENCE [LARGE SCALE GENOMIC DNA]</scope>
    <source>
        <strain evidence="2 3">3A-2</strain>
    </source>
</reference>